<evidence type="ECO:0000313" key="2">
    <source>
        <dbReference type="EMBL" id="KAF7599738.1"/>
    </source>
</evidence>
<feature type="domain" description="N-acyl amino acid synthase FeeM catalytic core" evidence="1">
    <location>
        <begin position="111"/>
        <end position="206"/>
    </location>
</feature>
<sequence>MARDKVFPPPAGSAYQCTRIQRADLCVDQHPLLFESLRELALESCLEVAGCTLRIGLAASTWQLQQARALLEHFQLAPARVFDPNHAAHPEDHAVALALSVGPVRSSQPRARGVIALHRDSTHGLHLDRRHRASLDRLRACGARLAEVEQLVFDRSAHLTPLLPPMIQVLAESVSTWGITDIVTECPRQHASFYCTQFGFRRVRDASCHSSHVLLHLPELRIQKLQSLMRTN</sequence>
<dbReference type="AlphaFoldDB" id="A0A272EU99"/>
<evidence type="ECO:0000313" key="3">
    <source>
        <dbReference type="EMBL" id="PAS93674.1"/>
    </source>
</evidence>
<proteinExistence type="predicted"/>
<reference evidence="3 4" key="2">
    <citation type="submission" date="2017-07" db="EMBL/GenBank/DDBJ databases">
        <title>Candidatus Dactylopiibacterium carminicum, a nitrogen-fixing symbiont of the cochineal insect Dactylopius coccus and Dactylopius opuntiae (Hemiptera: Coccoidea: Dactylopiidae).</title>
        <authorList>
            <person name="Vera A."/>
        </authorList>
    </citation>
    <scope>NUCLEOTIDE SEQUENCE [LARGE SCALE GENOMIC DNA]</scope>
    <source>
        <strain evidence="3 4">NFDCM</strain>
    </source>
</reference>
<accession>A0A272EU99</accession>
<dbReference type="EMBL" id="MDUX01000015">
    <property type="protein sequence ID" value="KAF7599738.1"/>
    <property type="molecule type" value="Genomic_DNA"/>
</dbReference>
<dbReference type="InterPro" id="IPR054597">
    <property type="entry name" value="FeeM_cat"/>
</dbReference>
<reference evidence="2 5" key="1">
    <citation type="submission" date="2016-08" db="EMBL/GenBank/DDBJ databases">
        <title>Candidatus Dactylopiibacterium carminicum genome sequence.</title>
        <authorList>
            <person name="Ramirez-Puebla S.T."/>
            <person name="Ormeno-Orrillo E."/>
            <person name="Vera-Ponce De Leon A."/>
            <person name="Luis L."/>
            <person name="Sanchez-Flores A."/>
            <person name="Monica R."/>
            <person name="Martinez-Romero E."/>
        </authorList>
    </citation>
    <scope>NUCLEOTIDE SEQUENCE [LARGE SCALE GENOMIC DNA]</scope>
    <source>
        <strain evidence="2">END1</strain>
    </source>
</reference>
<keyword evidence="5" id="KW-1185">Reference proteome</keyword>
<organism evidence="3 4">
    <name type="scientific">Candidatus Dactylopiibacterium carminicum</name>
    <dbReference type="NCBI Taxonomy" id="857335"/>
    <lineage>
        <taxon>Bacteria</taxon>
        <taxon>Pseudomonadati</taxon>
        <taxon>Pseudomonadota</taxon>
        <taxon>Betaproteobacteria</taxon>
        <taxon>Rhodocyclales</taxon>
        <taxon>Rhodocyclaceae</taxon>
        <taxon>Candidatus Dactylopiibacterium</taxon>
    </lineage>
</organism>
<gene>
    <name evidence="2" type="ORF">BGI27_06545</name>
    <name evidence="3" type="ORF">CGU29_06985</name>
</gene>
<dbReference type="EMBL" id="NMRN01000014">
    <property type="protein sequence ID" value="PAS93674.1"/>
    <property type="molecule type" value="Genomic_DNA"/>
</dbReference>
<evidence type="ECO:0000313" key="5">
    <source>
        <dbReference type="Proteomes" id="UP000623509"/>
    </source>
</evidence>
<dbReference type="Pfam" id="PF21926">
    <property type="entry name" value="FeeM"/>
    <property type="match status" value="1"/>
</dbReference>
<evidence type="ECO:0000313" key="4">
    <source>
        <dbReference type="Proteomes" id="UP000216107"/>
    </source>
</evidence>
<comment type="caution">
    <text evidence="3">The sequence shown here is derived from an EMBL/GenBank/DDBJ whole genome shotgun (WGS) entry which is preliminary data.</text>
</comment>
<protein>
    <recommendedName>
        <fullName evidence="1">N-acyl amino acid synthase FeeM catalytic core domain-containing protein</fullName>
    </recommendedName>
</protein>
<dbReference type="RefSeq" id="WP_095524106.1">
    <property type="nucleotide sequence ID" value="NZ_MDUX01000015.1"/>
</dbReference>
<name>A0A272EU99_9RHOO</name>
<dbReference type="Proteomes" id="UP000623509">
    <property type="component" value="Unassembled WGS sequence"/>
</dbReference>
<dbReference type="Gene3D" id="3.40.630.30">
    <property type="match status" value="1"/>
</dbReference>
<dbReference type="Proteomes" id="UP000216107">
    <property type="component" value="Unassembled WGS sequence"/>
</dbReference>
<evidence type="ECO:0000259" key="1">
    <source>
        <dbReference type="Pfam" id="PF21926"/>
    </source>
</evidence>
<dbReference type="OrthoDB" id="9783696at2"/>